<evidence type="ECO:0000256" key="3">
    <source>
        <dbReference type="ARBA" id="ARBA00010541"/>
    </source>
</evidence>
<reference evidence="17 18" key="1">
    <citation type="submission" date="2020-08" db="EMBL/GenBank/DDBJ databases">
        <title>Bridging the membrane lipid divide: bacteria of the FCB group superphylum have the potential to synthesize archaeal ether lipids.</title>
        <authorList>
            <person name="Villanueva L."/>
            <person name="Von Meijenfeldt F.A.B."/>
            <person name="Westbye A.B."/>
            <person name="Yadav S."/>
            <person name="Hopmans E.C."/>
            <person name="Dutilh B.E."/>
            <person name="Sinninghe Damste J.S."/>
        </authorList>
    </citation>
    <scope>NUCLEOTIDE SEQUENCE [LARGE SCALE GENOMIC DNA]</scope>
    <source>
        <strain evidence="17">NIOZ-UU27</strain>
    </source>
</reference>
<gene>
    <name evidence="17" type="ORF">H8E19_01630</name>
</gene>
<dbReference type="InterPro" id="IPR011782">
    <property type="entry name" value="Pept_S1C_Do"/>
</dbReference>
<evidence type="ECO:0000256" key="14">
    <source>
        <dbReference type="PIRSR" id="PIRSR611782-1"/>
    </source>
</evidence>
<evidence type="ECO:0000259" key="16">
    <source>
        <dbReference type="PROSITE" id="PS50106"/>
    </source>
</evidence>
<dbReference type="GO" id="GO:0042597">
    <property type="term" value="C:periplasmic space"/>
    <property type="evidence" value="ECO:0007669"/>
    <property type="project" value="UniProtKB-SubCell"/>
</dbReference>
<keyword evidence="10" id="KW-0378">Hydrolase</keyword>
<evidence type="ECO:0000256" key="4">
    <source>
        <dbReference type="ARBA" id="ARBA00013035"/>
    </source>
</evidence>
<dbReference type="Proteomes" id="UP000650524">
    <property type="component" value="Unassembled WGS sequence"/>
</dbReference>
<dbReference type="PRINTS" id="PR00834">
    <property type="entry name" value="PROTEASES2C"/>
</dbReference>
<comment type="catalytic activity">
    <reaction evidence="1">
        <text>Acts on substrates that are at least partially unfolded. The cleavage site P1 residue is normally between a pair of hydrophobic residues, such as Val-|-Val.</text>
        <dbReference type="EC" id="3.4.21.107"/>
    </reaction>
</comment>
<sequence>MKSRKIFNRFLTGKIAVPLIILMVGFFSISTLYSVPVSQAASKDLRAAPESFTDLAEKNSPAVVNIRAERNGKGGPRVHRQFRRGPSQKDDQLNDFFEKFFGGRPQKEFKQRSLGSGFIIDEDGYIVTNNHVVQGADKIKVILKDGREFDAEIKGRDPNTDLALVKIESDKDLPIIALGNSDTLKIGEWVLAIGNPFGLEHTVTAGIISAKGRVIGSGPYDDFIQTDASINPGNSGGPLISMEGKVVGINTAIIAGGTGIGFAIPVNLARGIITQLKTKGEVTRGWLGVGIQNLTKELKEYYGIKDGEGVLVTQVFPDDPAAKAGIEPNDIILEINGRKVETSRELSRMIAETSVGQKVDIVVLRKGSKKQFNVQLSKREDTEMTSRNDEIRKQNEFGIAVSNVPPEVARQFNLKDTEGVVVVGVEPDSKGEKAGILTGDIIKEINHEDVDNVDEYSKEIGKIKSGETIYMYILRPNRGFMVIKLIK</sequence>
<feature type="active site" description="Charge relay system" evidence="14">
    <location>
        <position position="161"/>
    </location>
</feature>
<dbReference type="InterPro" id="IPR009003">
    <property type="entry name" value="Peptidase_S1_PA"/>
</dbReference>
<keyword evidence="11" id="KW-0720">Serine protease</keyword>
<name>A0A8J6T778_9DELT</name>
<feature type="binding site" evidence="15">
    <location>
        <position position="69"/>
    </location>
    <ligand>
        <name>substrate</name>
    </ligand>
</feature>
<dbReference type="AlphaFoldDB" id="A0A8J6T778"/>
<dbReference type="PANTHER" id="PTHR22939:SF130">
    <property type="entry name" value="PERIPLASMIC SERINE ENDOPROTEASE DEGP-LIKE-RELATED"/>
    <property type="match status" value="1"/>
</dbReference>
<dbReference type="SUPFAM" id="SSF50156">
    <property type="entry name" value="PDZ domain-like"/>
    <property type="match status" value="2"/>
</dbReference>
<dbReference type="SMART" id="SM00228">
    <property type="entry name" value="PDZ"/>
    <property type="match status" value="2"/>
</dbReference>
<dbReference type="InterPro" id="IPR001940">
    <property type="entry name" value="Peptidase_S1C"/>
</dbReference>
<keyword evidence="7" id="KW-0732">Signal</keyword>
<evidence type="ECO:0000256" key="11">
    <source>
        <dbReference type="ARBA" id="ARBA00022825"/>
    </source>
</evidence>
<evidence type="ECO:0000256" key="9">
    <source>
        <dbReference type="ARBA" id="ARBA00022764"/>
    </source>
</evidence>
<evidence type="ECO:0000256" key="6">
    <source>
        <dbReference type="ARBA" id="ARBA00022670"/>
    </source>
</evidence>
<keyword evidence="12" id="KW-0346">Stress response</keyword>
<evidence type="ECO:0000256" key="10">
    <source>
        <dbReference type="ARBA" id="ARBA00022801"/>
    </source>
</evidence>
<organism evidence="17 18">
    <name type="scientific">Candidatus Desulfacyla euxinica</name>
    <dbReference type="NCBI Taxonomy" id="2841693"/>
    <lineage>
        <taxon>Bacteria</taxon>
        <taxon>Deltaproteobacteria</taxon>
        <taxon>Candidatus Desulfacyla</taxon>
    </lineage>
</organism>
<evidence type="ECO:0000256" key="5">
    <source>
        <dbReference type="ARBA" id="ARBA00013958"/>
    </source>
</evidence>
<feature type="binding site" evidence="15">
    <location>
        <position position="131"/>
    </location>
    <ligand>
        <name>substrate</name>
    </ligand>
</feature>
<feature type="binding site" evidence="15">
    <location>
        <begin position="251"/>
        <end position="255"/>
    </location>
    <ligand>
        <name>substrate</name>
    </ligand>
</feature>
<feature type="active site" description="Charge relay system" evidence="14">
    <location>
        <position position="131"/>
    </location>
</feature>
<evidence type="ECO:0000256" key="13">
    <source>
        <dbReference type="ARBA" id="ARBA00032850"/>
    </source>
</evidence>
<dbReference type="Pfam" id="PF13365">
    <property type="entry name" value="Trypsin_2"/>
    <property type="match status" value="1"/>
</dbReference>
<dbReference type="Pfam" id="PF13180">
    <property type="entry name" value="PDZ_2"/>
    <property type="match status" value="1"/>
</dbReference>
<accession>A0A8J6T778</accession>
<dbReference type="EMBL" id="JACNJD010000084">
    <property type="protein sequence ID" value="MBC8176078.1"/>
    <property type="molecule type" value="Genomic_DNA"/>
</dbReference>
<keyword evidence="8" id="KW-0677">Repeat</keyword>
<dbReference type="PANTHER" id="PTHR22939">
    <property type="entry name" value="SERINE PROTEASE FAMILY S1C HTRA-RELATED"/>
    <property type="match status" value="1"/>
</dbReference>
<dbReference type="InterPro" id="IPR036034">
    <property type="entry name" value="PDZ_sf"/>
</dbReference>
<feature type="binding site" evidence="15">
    <location>
        <position position="161"/>
    </location>
    <ligand>
        <name>substrate</name>
    </ligand>
</feature>
<dbReference type="Gene3D" id="2.30.42.10">
    <property type="match status" value="2"/>
</dbReference>
<dbReference type="PROSITE" id="PS50106">
    <property type="entry name" value="PDZ"/>
    <property type="match status" value="2"/>
</dbReference>
<feature type="domain" description="PDZ" evidence="16">
    <location>
        <begin position="373"/>
        <end position="477"/>
    </location>
</feature>
<dbReference type="NCBIfam" id="TIGR02037">
    <property type="entry name" value="degP_htrA_DO"/>
    <property type="match status" value="1"/>
</dbReference>
<evidence type="ECO:0000256" key="15">
    <source>
        <dbReference type="PIRSR" id="PIRSR611782-2"/>
    </source>
</evidence>
<evidence type="ECO:0000256" key="8">
    <source>
        <dbReference type="ARBA" id="ARBA00022737"/>
    </source>
</evidence>
<feature type="domain" description="PDZ" evidence="16">
    <location>
        <begin position="271"/>
        <end position="367"/>
    </location>
</feature>
<dbReference type="Gene3D" id="2.40.10.120">
    <property type="match status" value="1"/>
</dbReference>
<comment type="similarity">
    <text evidence="3">Belongs to the peptidase S1C family.</text>
</comment>
<dbReference type="EC" id="3.4.21.107" evidence="4"/>
<dbReference type="CDD" id="cd10839">
    <property type="entry name" value="cpPDZ1_DegP-like"/>
    <property type="match status" value="1"/>
</dbReference>
<proteinExistence type="inferred from homology"/>
<dbReference type="InterPro" id="IPR001478">
    <property type="entry name" value="PDZ"/>
</dbReference>
<dbReference type="InterPro" id="IPR041489">
    <property type="entry name" value="PDZ_6"/>
</dbReference>
<feature type="binding site" evidence="15">
    <location>
        <begin position="233"/>
        <end position="235"/>
    </location>
    <ligand>
        <name>substrate</name>
    </ligand>
</feature>
<evidence type="ECO:0000256" key="1">
    <source>
        <dbReference type="ARBA" id="ARBA00001772"/>
    </source>
</evidence>
<comment type="subcellular location">
    <subcellularLocation>
        <location evidence="2">Periplasm</location>
    </subcellularLocation>
</comment>
<evidence type="ECO:0000313" key="17">
    <source>
        <dbReference type="EMBL" id="MBC8176078.1"/>
    </source>
</evidence>
<keyword evidence="6" id="KW-0645">Protease</keyword>
<evidence type="ECO:0000256" key="2">
    <source>
        <dbReference type="ARBA" id="ARBA00004418"/>
    </source>
</evidence>
<dbReference type="SUPFAM" id="SSF50494">
    <property type="entry name" value="Trypsin-like serine proteases"/>
    <property type="match status" value="1"/>
</dbReference>
<dbReference type="FunFam" id="2.40.10.120:FF:000007">
    <property type="entry name" value="Periplasmic serine endoprotease DegP-like"/>
    <property type="match status" value="1"/>
</dbReference>
<evidence type="ECO:0000256" key="7">
    <source>
        <dbReference type="ARBA" id="ARBA00022729"/>
    </source>
</evidence>
<evidence type="ECO:0000256" key="12">
    <source>
        <dbReference type="ARBA" id="ARBA00023016"/>
    </source>
</evidence>
<comment type="caution">
    <text evidence="17">The sequence shown here is derived from an EMBL/GenBank/DDBJ whole genome shotgun (WGS) entry which is preliminary data.</text>
</comment>
<feature type="active site" description="Charge relay system" evidence="14">
    <location>
        <position position="235"/>
    </location>
</feature>
<dbReference type="GO" id="GO:0006508">
    <property type="term" value="P:proteolysis"/>
    <property type="evidence" value="ECO:0007669"/>
    <property type="project" value="UniProtKB-KW"/>
</dbReference>
<keyword evidence="9" id="KW-0574">Periplasm</keyword>
<dbReference type="GO" id="GO:0004252">
    <property type="term" value="F:serine-type endopeptidase activity"/>
    <property type="evidence" value="ECO:0007669"/>
    <property type="project" value="InterPro"/>
</dbReference>
<protein>
    <recommendedName>
        <fullName evidence="5">Probable periplasmic serine endoprotease DegP-like</fullName>
        <ecNumber evidence="4">3.4.21.107</ecNumber>
    </recommendedName>
    <alternativeName>
        <fullName evidence="13">Protease Do</fullName>
    </alternativeName>
</protein>
<dbReference type="Pfam" id="PF17820">
    <property type="entry name" value="PDZ_6"/>
    <property type="match status" value="1"/>
</dbReference>
<evidence type="ECO:0000313" key="18">
    <source>
        <dbReference type="Proteomes" id="UP000650524"/>
    </source>
</evidence>